<evidence type="ECO:0000313" key="2">
    <source>
        <dbReference type="Proteomes" id="UP000078003"/>
    </source>
</evidence>
<reference evidence="2" key="1">
    <citation type="submission" date="2016-05" db="EMBL/GenBank/DDBJ databases">
        <title>Draft genome of Corynebacterium afermentans subsp. afermentans LCDC 88199T.</title>
        <authorList>
            <person name="Bernier A.-M."/>
            <person name="Bernard K."/>
        </authorList>
    </citation>
    <scope>NUCLEOTIDE SEQUENCE [LARGE SCALE GENOMIC DNA]</scope>
    <source>
        <strain evidence="2">NML01-0328</strain>
    </source>
</reference>
<sequence length="69" mass="8407">MDYAKNEYTFSYRFKGRMWSLSIWADSPEEAREKLRAAATARYDGQIMQRIYVPVKVAWLQRLRKWWGE</sequence>
<accession>A0A1A9RGG9</accession>
<dbReference type="Proteomes" id="UP000078003">
    <property type="component" value="Unassembled WGS sequence"/>
</dbReference>
<name>A0A1A9RGG9_EIKCO</name>
<evidence type="ECO:0000313" key="1">
    <source>
        <dbReference type="EMBL" id="OAM17002.1"/>
    </source>
</evidence>
<dbReference type="RefSeq" id="WP_064084453.1">
    <property type="nucleotide sequence ID" value="NZ_LXSF01000003.1"/>
</dbReference>
<comment type="caution">
    <text evidence="1">The sequence shown here is derived from an EMBL/GenBank/DDBJ whole genome shotgun (WGS) entry which is preliminary data.</text>
</comment>
<dbReference type="EMBL" id="LXSF01000003">
    <property type="protein sequence ID" value="OAM17002.1"/>
    <property type="molecule type" value="Genomic_DNA"/>
</dbReference>
<organism evidence="1 2">
    <name type="scientific">Eikenella corrodens</name>
    <dbReference type="NCBI Taxonomy" id="539"/>
    <lineage>
        <taxon>Bacteria</taxon>
        <taxon>Pseudomonadati</taxon>
        <taxon>Pseudomonadota</taxon>
        <taxon>Betaproteobacteria</taxon>
        <taxon>Neisseriales</taxon>
        <taxon>Neisseriaceae</taxon>
        <taxon>Eikenella</taxon>
    </lineage>
</organism>
<gene>
    <name evidence="1" type="ORF">A7P85_04345</name>
</gene>
<protein>
    <submittedName>
        <fullName evidence="1">Uncharacterized protein</fullName>
    </submittedName>
</protein>
<dbReference type="AlphaFoldDB" id="A0A1A9RGG9"/>
<proteinExistence type="predicted"/>